<dbReference type="NCBIfam" id="TIGR03647">
    <property type="entry name" value="Na_symport_sm"/>
    <property type="match status" value="1"/>
</dbReference>
<accession>A0A4R6WZK8</accession>
<dbReference type="EMBL" id="SNYW01000007">
    <property type="protein sequence ID" value="TDQ83267.1"/>
    <property type="molecule type" value="Genomic_DNA"/>
</dbReference>
<comment type="caution">
    <text evidence="3">The sequence shown here is derived from an EMBL/GenBank/DDBJ whole genome shotgun (WGS) entry which is preliminary data.</text>
</comment>
<gene>
    <name evidence="3" type="ORF">A8950_1553</name>
</gene>
<dbReference type="AlphaFoldDB" id="A0A4R6WZK8"/>
<feature type="transmembrane region" description="Helical" evidence="1">
    <location>
        <begin position="51"/>
        <end position="72"/>
    </location>
</feature>
<organism evidence="3 4">
    <name type="scientific">Dongia mobilis</name>
    <dbReference type="NCBI Taxonomy" id="578943"/>
    <lineage>
        <taxon>Bacteria</taxon>
        <taxon>Pseudomonadati</taxon>
        <taxon>Pseudomonadota</taxon>
        <taxon>Alphaproteobacteria</taxon>
        <taxon>Rhodospirillales</taxon>
        <taxon>Dongiaceae</taxon>
        <taxon>Dongia</taxon>
    </lineage>
</organism>
<protein>
    <submittedName>
        <fullName evidence="3">Putative solute:sodium symporter small subunit</fullName>
    </submittedName>
</protein>
<reference evidence="3 4" key="1">
    <citation type="submission" date="2019-03" db="EMBL/GenBank/DDBJ databases">
        <title>Genomic Encyclopedia of Type Strains, Phase III (KMG-III): the genomes of soil and plant-associated and newly described type strains.</title>
        <authorList>
            <person name="Whitman W."/>
        </authorList>
    </citation>
    <scope>NUCLEOTIDE SEQUENCE [LARGE SCALE GENOMIC DNA]</scope>
    <source>
        <strain evidence="3 4">CGMCC 1.7660</strain>
    </source>
</reference>
<dbReference type="Pfam" id="PF13937">
    <property type="entry name" value="DUF4212"/>
    <property type="match status" value="1"/>
</dbReference>
<evidence type="ECO:0000259" key="2">
    <source>
        <dbReference type="Pfam" id="PF13937"/>
    </source>
</evidence>
<feature type="transmembrane region" description="Helical" evidence="1">
    <location>
        <begin position="21"/>
        <end position="39"/>
    </location>
</feature>
<feature type="domain" description="Sodium symporter small subunit" evidence="2">
    <location>
        <begin position="10"/>
        <end position="84"/>
    </location>
</feature>
<dbReference type="Proteomes" id="UP000295783">
    <property type="component" value="Unassembled WGS sequence"/>
</dbReference>
<sequence>MSQMSAENRQGHWRKTRRLMFVHLAIWFVFAYLIQWFASDLNQFRFLDFPVGYYMAAQGSLYAFVIQLFIFVKQQDAIDREFGVAEE</sequence>
<keyword evidence="1" id="KW-0812">Transmembrane</keyword>
<keyword evidence="1" id="KW-0472">Membrane</keyword>
<keyword evidence="4" id="KW-1185">Reference proteome</keyword>
<evidence type="ECO:0000313" key="3">
    <source>
        <dbReference type="EMBL" id="TDQ83267.1"/>
    </source>
</evidence>
<keyword evidence="1" id="KW-1133">Transmembrane helix</keyword>
<proteinExistence type="predicted"/>
<evidence type="ECO:0000313" key="4">
    <source>
        <dbReference type="Proteomes" id="UP000295783"/>
    </source>
</evidence>
<dbReference type="InterPro" id="IPR019886">
    <property type="entry name" value="Na_symporter_ssu"/>
</dbReference>
<name>A0A4R6WZK8_9PROT</name>
<evidence type="ECO:0000256" key="1">
    <source>
        <dbReference type="SAM" id="Phobius"/>
    </source>
</evidence>